<keyword evidence="3 6" id="KW-1133">Transmembrane helix</keyword>
<organism evidence="8 9">
    <name type="scientific">Fusarium tricinctum</name>
    <dbReference type="NCBI Taxonomy" id="61284"/>
    <lineage>
        <taxon>Eukaryota</taxon>
        <taxon>Fungi</taxon>
        <taxon>Dikarya</taxon>
        <taxon>Ascomycota</taxon>
        <taxon>Pezizomycotina</taxon>
        <taxon>Sordariomycetes</taxon>
        <taxon>Hypocreomycetidae</taxon>
        <taxon>Hypocreales</taxon>
        <taxon>Nectriaceae</taxon>
        <taxon>Fusarium</taxon>
        <taxon>Fusarium tricinctum species complex</taxon>
    </lineage>
</organism>
<keyword evidence="9" id="KW-1185">Reference proteome</keyword>
<evidence type="ECO:0000256" key="1">
    <source>
        <dbReference type="ARBA" id="ARBA00004141"/>
    </source>
</evidence>
<gene>
    <name evidence="8" type="ORF">BKA59DRAFT_478285</name>
</gene>
<evidence type="ECO:0000259" key="7">
    <source>
        <dbReference type="Pfam" id="PF20684"/>
    </source>
</evidence>
<dbReference type="Proteomes" id="UP000813427">
    <property type="component" value="Unassembled WGS sequence"/>
</dbReference>
<feature type="transmembrane region" description="Helical" evidence="6">
    <location>
        <begin position="125"/>
        <end position="148"/>
    </location>
</feature>
<comment type="similarity">
    <text evidence="5">Belongs to the SAT4 family.</text>
</comment>
<keyword evidence="2 6" id="KW-0812">Transmembrane</keyword>
<keyword evidence="4 6" id="KW-0472">Membrane</keyword>
<reference evidence="8" key="1">
    <citation type="journal article" date="2021" name="Nat. Commun.">
        <title>Genetic determinants of endophytism in the Arabidopsis root mycobiome.</title>
        <authorList>
            <person name="Mesny F."/>
            <person name="Miyauchi S."/>
            <person name="Thiergart T."/>
            <person name="Pickel B."/>
            <person name="Atanasova L."/>
            <person name="Karlsson M."/>
            <person name="Huettel B."/>
            <person name="Barry K.W."/>
            <person name="Haridas S."/>
            <person name="Chen C."/>
            <person name="Bauer D."/>
            <person name="Andreopoulos W."/>
            <person name="Pangilinan J."/>
            <person name="LaButti K."/>
            <person name="Riley R."/>
            <person name="Lipzen A."/>
            <person name="Clum A."/>
            <person name="Drula E."/>
            <person name="Henrissat B."/>
            <person name="Kohler A."/>
            <person name="Grigoriev I.V."/>
            <person name="Martin F.M."/>
            <person name="Hacquard S."/>
        </authorList>
    </citation>
    <scope>NUCLEOTIDE SEQUENCE</scope>
    <source>
        <strain evidence="8">MPI-SDFR-AT-0068</strain>
    </source>
</reference>
<dbReference type="InterPro" id="IPR049326">
    <property type="entry name" value="Rhodopsin_dom_fungi"/>
</dbReference>
<evidence type="ECO:0000256" key="5">
    <source>
        <dbReference type="ARBA" id="ARBA00038359"/>
    </source>
</evidence>
<evidence type="ECO:0000256" key="4">
    <source>
        <dbReference type="ARBA" id="ARBA00023136"/>
    </source>
</evidence>
<feature type="transmembrane region" description="Helical" evidence="6">
    <location>
        <begin position="168"/>
        <end position="191"/>
    </location>
</feature>
<dbReference type="Pfam" id="PF20684">
    <property type="entry name" value="Fung_rhodopsin"/>
    <property type="match status" value="1"/>
</dbReference>
<dbReference type="InterPro" id="IPR052337">
    <property type="entry name" value="SAT4-like"/>
</dbReference>
<evidence type="ECO:0000313" key="8">
    <source>
        <dbReference type="EMBL" id="KAH7246682.1"/>
    </source>
</evidence>
<accession>A0A8K0WCQ4</accession>
<evidence type="ECO:0000256" key="2">
    <source>
        <dbReference type="ARBA" id="ARBA00022692"/>
    </source>
</evidence>
<dbReference type="GO" id="GO:0016020">
    <property type="term" value="C:membrane"/>
    <property type="evidence" value="ECO:0007669"/>
    <property type="project" value="UniProtKB-SubCell"/>
</dbReference>
<feature type="transmembrane region" description="Helical" evidence="6">
    <location>
        <begin position="241"/>
        <end position="259"/>
    </location>
</feature>
<dbReference type="EMBL" id="JAGPXF010000004">
    <property type="protein sequence ID" value="KAH7246682.1"/>
    <property type="molecule type" value="Genomic_DNA"/>
</dbReference>
<evidence type="ECO:0000256" key="3">
    <source>
        <dbReference type="ARBA" id="ARBA00022989"/>
    </source>
</evidence>
<proteinExistence type="inferred from homology"/>
<name>A0A8K0WCQ4_9HYPO</name>
<dbReference type="PANTHER" id="PTHR33048:SF47">
    <property type="entry name" value="INTEGRAL MEMBRANE PROTEIN-RELATED"/>
    <property type="match status" value="1"/>
</dbReference>
<dbReference type="PANTHER" id="PTHR33048">
    <property type="entry name" value="PTH11-LIKE INTEGRAL MEMBRANE PROTEIN (AFU_ORTHOLOGUE AFUA_5G11245)"/>
    <property type="match status" value="1"/>
</dbReference>
<sequence length="345" mass="38024">MDLPTSKENRSSTVIAVVVVCQVISVFVVALRLWTRGVIVRAVGADDYLAIISLLCVLACGISNISQTNYGLGRHVTTLKKGELLLYLRNFYITIVMYTSAVMFLKMTLLVGYYRVLAVQDSRKIYIAAIILVGCWSVSQLGVAIFGCSPIHGFWDFSVKTHCINTTVMWYTNVAGNIATDLIVIILPIPAIIKLNLPSRQKWYLVGIFILGTFTVIISFIRIPFLSTSLDVTWVQVKSTLWSMLEITTALVCACLPTLRPFVRHYFHKLDSSSHNTGGGMILSGGESGGNSAARHPDVFRISSISKAQGDHAQDHSSVIELCVTNSAENLTISDTESPEHVQRY</sequence>
<feature type="domain" description="Rhodopsin" evidence="7">
    <location>
        <begin position="31"/>
        <end position="264"/>
    </location>
</feature>
<evidence type="ECO:0000313" key="9">
    <source>
        <dbReference type="Proteomes" id="UP000813427"/>
    </source>
</evidence>
<evidence type="ECO:0000256" key="6">
    <source>
        <dbReference type="SAM" id="Phobius"/>
    </source>
</evidence>
<protein>
    <recommendedName>
        <fullName evidence="7">Rhodopsin domain-containing protein</fullName>
    </recommendedName>
</protein>
<feature type="transmembrane region" description="Helical" evidence="6">
    <location>
        <begin position="12"/>
        <end position="35"/>
    </location>
</feature>
<feature type="transmembrane region" description="Helical" evidence="6">
    <location>
        <begin position="47"/>
        <end position="65"/>
    </location>
</feature>
<feature type="transmembrane region" description="Helical" evidence="6">
    <location>
        <begin position="203"/>
        <end position="221"/>
    </location>
</feature>
<comment type="caution">
    <text evidence="8">The sequence shown here is derived from an EMBL/GenBank/DDBJ whole genome shotgun (WGS) entry which is preliminary data.</text>
</comment>
<comment type="subcellular location">
    <subcellularLocation>
        <location evidence="1">Membrane</location>
        <topology evidence="1">Multi-pass membrane protein</topology>
    </subcellularLocation>
</comment>
<dbReference type="AlphaFoldDB" id="A0A8K0WCQ4"/>
<dbReference type="OrthoDB" id="5076358at2759"/>
<feature type="transmembrane region" description="Helical" evidence="6">
    <location>
        <begin position="91"/>
        <end position="113"/>
    </location>
</feature>